<dbReference type="Gene3D" id="3.40.50.12780">
    <property type="entry name" value="N-terminal domain of ligase-like"/>
    <property type="match status" value="1"/>
</dbReference>
<dbReference type="InParanoid" id="A0A7X0MVV8"/>
<dbReference type="InterPro" id="IPR050237">
    <property type="entry name" value="ATP-dep_AMP-bd_enzyme"/>
</dbReference>
<evidence type="ECO:0000256" key="1">
    <source>
        <dbReference type="SAM" id="Phobius"/>
    </source>
</evidence>
<dbReference type="InterPro" id="IPR045851">
    <property type="entry name" value="AMP-bd_C_sf"/>
</dbReference>
<keyword evidence="5" id="KW-1185">Reference proteome</keyword>
<evidence type="ECO:0000313" key="5">
    <source>
        <dbReference type="Proteomes" id="UP000528457"/>
    </source>
</evidence>
<accession>A0A7X0MVV8</accession>
<dbReference type="EMBL" id="JACHHT010000002">
    <property type="protein sequence ID" value="MBB6521808.1"/>
    <property type="molecule type" value="Genomic_DNA"/>
</dbReference>
<dbReference type="RefSeq" id="WP_166844817.1">
    <property type="nucleotide sequence ID" value="NZ_JAAONY010000002.1"/>
</dbReference>
<feature type="domain" description="AMP-dependent synthetase/ligase" evidence="2">
    <location>
        <begin position="64"/>
        <end position="429"/>
    </location>
</feature>
<sequence length="622" mass="68441">MSKLQSVADVLTLEDTLEFEKVPVEQRYPWSNTYDIFQQSCRDYASDKVMEFLPTGVKDDIAIPVTYEQLLARLHQTANLFHGLGVNSKDAVSIMLPTLPHTIYAIWGAQCAGIASPLNPLLEPRHISEIIEVTGSKVFVAMAPMPSAPHLWETTKAVLELSPQIEHLVLISLPGITDSIPDGLNVTVTDFNQQLEEQNPASLDSGREFKGEDIACYMHTGGTTGRPKVAQISQANFAFIAQFYKDRVSDRPRENVFAALPMFHIYGLMVSGIGAIAAGLNIVIMTPSGFRNPNVIENFWHHIERFQFSAFPCVPTILSLIYEVPVGDCDISCLNEVLSGAAPLPIQLKKNFEERFDCTILNGYGMTETTVMLSVTSSKQPPPAGATGLRIPYAERIIGHVDGNKLVRRCEPGEAGVVLSRGPNIFVGYMEDSDNEKAWVDGWFNTGDLGYEDEHGFLYLTGRAKDLIIRGGHNIDPVIIEDPLLKHPSVAQAVAVGQPDDYAGELPVVYITVHPGAEYDEEELMAFAADTISERAAVPKRITVLDEIPLTAVGKIFKPELRRMATETVLLERLAELGIQARVECIHDTEKGLTTSIEVAEASRVKELEEALQGFALSISIR</sequence>
<dbReference type="Gene3D" id="3.30.300.30">
    <property type="match status" value="1"/>
</dbReference>
<keyword evidence="4" id="KW-0436">Ligase</keyword>
<reference evidence="4 5" key="1">
    <citation type="submission" date="2020-08" db="EMBL/GenBank/DDBJ databases">
        <title>Genomic Encyclopedia of Type Strains, Phase IV (KMG-IV): sequencing the most valuable type-strain genomes for metagenomic binning, comparative biology and taxonomic classification.</title>
        <authorList>
            <person name="Goeker M."/>
        </authorList>
    </citation>
    <scope>NUCLEOTIDE SEQUENCE [LARGE SCALE GENOMIC DNA]</scope>
    <source>
        <strain evidence="4 5">DSM 22368</strain>
    </source>
</reference>
<keyword evidence="1" id="KW-1133">Transmembrane helix</keyword>
<evidence type="ECO:0000259" key="3">
    <source>
        <dbReference type="Pfam" id="PF13193"/>
    </source>
</evidence>
<dbReference type="InterPro" id="IPR025110">
    <property type="entry name" value="AMP-bd_C"/>
</dbReference>
<dbReference type="Pfam" id="PF00501">
    <property type="entry name" value="AMP-binding"/>
    <property type="match status" value="1"/>
</dbReference>
<dbReference type="EC" id="6.2.1.-" evidence="4"/>
<organism evidence="4 5">
    <name type="scientific">Pseudoteredinibacter isoporae</name>
    <dbReference type="NCBI Taxonomy" id="570281"/>
    <lineage>
        <taxon>Bacteria</taxon>
        <taxon>Pseudomonadati</taxon>
        <taxon>Pseudomonadota</taxon>
        <taxon>Gammaproteobacteria</taxon>
        <taxon>Cellvibrionales</taxon>
        <taxon>Cellvibrionaceae</taxon>
        <taxon>Pseudoteredinibacter</taxon>
    </lineage>
</organism>
<dbReference type="InterPro" id="IPR000873">
    <property type="entry name" value="AMP-dep_synth/lig_dom"/>
</dbReference>
<dbReference type="Proteomes" id="UP000528457">
    <property type="component" value="Unassembled WGS sequence"/>
</dbReference>
<dbReference type="InterPro" id="IPR020845">
    <property type="entry name" value="AMP-binding_CS"/>
</dbReference>
<dbReference type="PROSITE" id="PS00455">
    <property type="entry name" value="AMP_BINDING"/>
    <property type="match status" value="1"/>
</dbReference>
<name>A0A7X0MVV8_9GAMM</name>
<keyword evidence="1" id="KW-0812">Transmembrane</keyword>
<dbReference type="PANTHER" id="PTHR43767">
    <property type="entry name" value="LONG-CHAIN-FATTY-ACID--COA LIGASE"/>
    <property type="match status" value="1"/>
</dbReference>
<dbReference type="InterPro" id="IPR042099">
    <property type="entry name" value="ANL_N_sf"/>
</dbReference>
<dbReference type="AlphaFoldDB" id="A0A7X0MVV8"/>
<feature type="domain" description="AMP-binding enzyme C-terminal" evidence="3">
    <location>
        <begin position="480"/>
        <end position="555"/>
    </location>
</feature>
<proteinExistence type="predicted"/>
<dbReference type="PANTHER" id="PTHR43767:SF1">
    <property type="entry name" value="NONRIBOSOMAL PEPTIDE SYNTHASE PES1 (EUROFUNG)-RELATED"/>
    <property type="match status" value="1"/>
</dbReference>
<dbReference type="GO" id="GO:0016878">
    <property type="term" value="F:acid-thiol ligase activity"/>
    <property type="evidence" value="ECO:0007669"/>
    <property type="project" value="UniProtKB-ARBA"/>
</dbReference>
<dbReference type="NCBIfam" id="NF005714">
    <property type="entry name" value="PRK07529.1"/>
    <property type="match status" value="1"/>
</dbReference>
<protein>
    <submittedName>
        <fullName evidence="4">Fatty-acyl-CoA synthase</fullName>
        <ecNumber evidence="4">6.2.1.-</ecNumber>
    </submittedName>
</protein>
<dbReference type="Pfam" id="PF13193">
    <property type="entry name" value="AMP-binding_C"/>
    <property type="match status" value="1"/>
</dbReference>
<feature type="transmembrane region" description="Helical" evidence="1">
    <location>
        <begin position="263"/>
        <end position="284"/>
    </location>
</feature>
<evidence type="ECO:0000259" key="2">
    <source>
        <dbReference type="Pfam" id="PF00501"/>
    </source>
</evidence>
<keyword evidence="1" id="KW-0472">Membrane</keyword>
<dbReference type="SUPFAM" id="SSF56801">
    <property type="entry name" value="Acetyl-CoA synthetase-like"/>
    <property type="match status" value="1"/>
</dbReference>
<evidence type="ECO:0000313" key="4">
    <source>
        <dbReference type="EMBL" id="MBB6521808.1"/>
    </source>
</evidence>
<gene>
    <name evidence="4" type="ORF">HNR48_002093</name>
</gene>
<comment type="caution">
    <text evidence="4">The sequence shown here is derived from an EMBL/GenBank/DDBJ whole genome shotgun (WGS) entry which is preliminary data.</text>
</comment>